<protein>
    <submittedName>
        <fullName evidence="1">Uncharacterized protein</fullName>
    </submittedName>
</protein>
<organism evidence="1 2">
    <name type="scientific">Methanosarcina acetivorans (strain ATCC 35395 / DSM 2834 / JCM 12185 / C2A)</name>
    <dbReference type="NCBI Taxonomy" id="188937"/>
    <lineage>
        <taxon>Archaea</taxon>
        <taxon>Methanobacteriati</taxon>
        <taxon>Methanobacteriota</taxon>
        <taxon>Stenosarchaea group</taxon>
        <taxon>Methanomicrobia</taxon>
        <taxon>Methanosarcinales</taxon>
        <taxon>Methanosarcinaceae</taxon>
        <taxon>Methanosarcina</taxon>
    </lineage>
</organism>
<dbReference type="InParanoid" id="Q8TSS9"/>
<dbReference type="STRING" id="188937.MA_0716"/>
<gene>
    <name evidence="1" type="ordered locus">MA_0716</name>
</gene>
<dbReference type="Proteomes" id="UP000002487">
    <property type="component" value="Chromosome"/>
</dbReference>
<keyword evidence="2" id="KW-1185">Reference proteome</keyword>
<dbReference type="KEGG" id="mac:MA_0716"/>
<sequence>MLINLRIIKGKRLSKIRIYVKIHEKINKVRKKSREKRNQDKNLKAFNHQHWEFYPVLDIFIQLPISEALCFRRSHQSSSPRTS</sequence>
<name>Q8TSS9_METAC</name>
<evidence type="ECO:0000313" key="2">
    <source>
        <dbReference type="Proteomes" id="UP000002487"/>
    </source>
</evidence>
<dbReference type="HOGENOM" id="CLU_2534637_0_0_2"/>
<accession>Q8TSS9</accession>
<reference evidence="1 2" key="1">
    <citation type="journal article" date="2002" name="Genome Res.">
        <title>The genome of Methanosarcina acetivorans reveals extensive metabolic and physiological diversity.</title>
        <authorList>
            <person name="Galagan J.E."/>
            <person name="Nusbaum C."/>
            <person name="Roy A."/>
            <person name="Endrizzi M.G."/>
            <person name="Macdonald P."/>
            <person name="FitzHugh W."/>
            <person name="Calvo S."/>
            <person name="Engels R."/>
            <person name="Smirnov S."/>
            <person name="Atnoor D."/>
            <person name="Brown A."/>
            <person name="Allen N."/>
            <person name="Naylor J."/>
            <person name="Stange-Thomann N."/>
            <person name="DeArellano K."/>
            <person name="Johnson R."/>
            <person name="Linton L."/>
            <person name="McEwan P."/>
            <person name="McKernan K."/>
            <person name="Talamas J."/>
            <person name="Tirrell A."/>
            <person name="Ye W."/>
            <person name="Zimmer A."/>
            <person name="Barber R.D."/>
            <person name="Cann I."/>
            <person name="Graham D.E."/>
            <person name="Grahame D.A."/>
            <person name="Guss A."/>
            <person name="Hedderich R."/>
            <person name="Ingram-Smith C."/>
            <person name="Kuettner C.H."/>
            <person name="Krzycki J.A."/>
            <person name="Leigh J.A."/>
            <person name="Li W."/>
            <person name="Liu J."/>
            <person name="Mukhopadhyay B."/>
            <person name="Reeve J.N."/>
            <person name="Smith K."/>
            <person name="Springer T.A."/>
            <person name="Umayam L.A."/>
            <person name="White O."/>
            <person name="White R.H."/>
            <person name="de Macario E.C."/>
            <person name="Ferry J.G."/>
            <person name="Jarrell K.F."/>
            <person name="Jing H."/>
            <person name="Macario A.J.L."/>
            <person name="Paulsen I."/>
            <person name="Pritchett M."/>
            <person name="Sowers K.R."/>
            <person name="Swanson R.V."/>
            <person name="Zinder S.H."/>
            <person name="Lander E."/>
            <person name="Metcalf W.W."/>
            <person name="Birren B."/>
        </authorList>
    </citation>
    <scope>NUCLEOTIDE SEQUENCE [LARGE SCALE GENOMIC DNA]</scope>
    <source>
        <strain evidence="2">ATCC 35395 / DSM 2834 / JCM 12185 / C2A</strain>
    </source>
</reference>
<dbReference type="AlphaFoldDB" id="Q8TSS9"/>
<proteinExistence type="predicted"/>
<dbReference type="EMBL" id="AE010299">
    <property type="protein sequence ID" value="AAM04156.1"/>
    <property type="molecule type" value="Genomic_DNA"/>
</dbReference>
<dbReference type="EnsemblBacteria" id="AAM04156">
    <property type="protein sequence ID" value="AAM04156"/>
    <property type="gene ID" value="MA_0716"/>
</dbReference>
<evidence type="ECO:0000313" key="1">
    <source>
        <dbReference type="EMBL" id="AAM04156.1"/>
    </source>
</evidence>